<reference evidence="2 3" key="1">
    <citation type="journal article" date="2019" name="BMC Genomics">
        <title>Chromosome level assembly and comparative genome analysis confirm lager-brewing yeasts originated from a single hybridization.</title>
        <authorList>
            <person name="Salazar A.N."/>
            <person name="Gorter de Vries A.R."/>
            <person name="van den Broek M."/>
            <person name="Brouwers N."/>
            <person name="de la Torre Cortes P."/>
            <person name="Kuijpers N.G.A."/>
            <person name="Daran J.G."/>
            <person name="Abeel T."/>
        </authorList>
    </citation>
    <scope>NUCLEOTIDE SEQUENCE [LARGE SCALE GENOMIC DNA]</scope>
    <source>
        <strain evidence="2 3">CBS 1483</strain>
    </source>
</reference>
<evidence type="ECO:0000313" key="3">
    <source>
        <dbReference type="Proteomes" id="UP000501346"/>
    </source>
</evidence>
<dbReference type="OrthoDB" id="4049668at2759"/>
<keyword evidence="1" id="KW-0472">Membrane</keyword>
<organism evidence="2 3">
    <name type="scientific">Saccharomyces pastorianus</name>
    <name type="common">Lager yeast</name>
    <name type="synonym">Saccharomyces cerevisiae x Saccharomyces eubayanus</name>
    <dbReference type="NCBI Taxonomy" id="27292"/>
    <lineage>
        <taxon>Eukaryota</taxon>
        <taxon>Fungi</taxon>
        <taxon>Dikarya</taxon>
        <taxon>Ascomycota</taxon>
        <taxon>Saccharomycotina</taxon>
        <taxon>Saccharomycetes</taxon>
        <taxon>Saccharomycetales</taxon>
        <taxon>Saccharomycetaceae</taxon>
        <taxon>Saccharomyces</taxon>
    </lineage>
</organism>
<sequence>MTRIETILVFLNSFQQLVEKYEFNSIFDLQIQDIDPPENESSDIMNINIVEEENKHQRKKSNITMNLLRRASTAILFTLLASLFVLQTVAAADVEVITDPERGNIRIIVHQTRRTGSCVSEYAGLKGYTFGAQLNSSMHPPPQHTWMFFARLMETS</sequence>
<evidence type="ECO:0000256" key="1">
    <source>
        <dbReference type="SAM" id="Phobius"/>
    </source>
</evidence>
<accession>A0A6C1ECA3</accession>
<name>A0A6C1ECA3_SACPS</name>
<dbReference type="AlphaFoldDB" id="A0A6C1ECA3"/>
<evidence type="ECO:0000313" key="2">
    <source>
        <dbReference type="EMBL" id="QID86541.1"/>
    </source>
</evidence>
<keyword evidence="1" id="KW-1133">Transmembrane helix</keyword>
<keyword evidence="1" id="KW-0812">Transmembrane</keyword>
<protein>
    <submittedName>
        <fullName evidence="2">Uncharacterized protein</fullName>
    </submittedName>
</protein>
<keyword evidence="3" id="KW-1185">Reference proteome</keyword>
<feature type="transmembrane region" description="Helical" evidence="1">
    <location>
        <begin position="67"/>
        <end position="86"/>
    </location>
</feature>
<gene>
    <name evidence="2" type="ORF">GRS66_009174</name>
</gene>
<proteinExistence type="predicted"/>
<dbReference type="Proteomes" id="UP000501346">
    <property type="component" value="Chromosome SeXI"/>
</dbReference>
<dbReference type="EMBL" id="CP049008">
    <property type="protein sequence ID" value="QID86541.1"/>
    <property type="molecule type" value="Genomic_DNA"/>
</dbReference>